<feature type="non-terminal residue" evidence="1">
    <location>
        <position position="1"/>
    </location>
</feature>
<name>A0A0K2T4W7_LEPSM</name>
<accession>A0A0K2T4W7</accession>
<dbReference type="EMBL" id="HACA01003271">
    <property type="protein sequence ID" value="CDW20632.1"/>
    <property type="molecule type" value="Transcribed_RNA"/>
</dbReference>
<evidence type="ECO:0000313" key="1">
    <source>
        <dbReference type="EMBL" id="CDW20632.1"/>
    </source>
</evidence>
<reference evidence="1" key="1">
    <citation type="submission" date="2014-05" db="EMBL/GenBank/DDBJ databases">
        <authorList>
            <person name="Chronopoulou M."/>
        </authorList>
    </citation>
    <scope>NUCLEOTIDE SEQUENCE</scope>
    <source>
        <tissue evidence="1">Whole organism</tissue>
    </source>
</reference>
<organism evidence="1">
    <name type="scientific">Lepeophtheirus salmonis</name>
    <name type="common">Salmon louse</name>
    <name type="synonym">Caligus salmonis</name>
    <dbReference type="NCBI Taxonomy" id="72036"/>
    <lineage>
        <taxon>Eukaryota</taxon>
        <taxon>Metazoa</taxon>
        <taxon>Ecdysozoa</taxon>
        <taxon>Arthropoda</taxon>
        <taxon>Crustacea</taxon>
        <taxon>Multicrustacea</taxon>
        <taxon>Hexanauplia</taxon>
        <taxon>Copepoda</taxon>
        <taxon>Siphonostomatoida</taxon>
        <taxon>Caligidae</taxon>
        <taxon>Lepeophtheirus</taxon>
    </lineage>
</organism>
<sequence length="122" mass="14029">RLGRGCWRGQTFLYQTPLKLASHPYCVSLDVWEEAPSCGKVYGSFWKCCWVFIQDAADVLLGVNLHPGRLKHQGGFPYLSHGRPNHHRLWLLHSVDSIFAQLTIRIRSFWVLKSCSTVKIFS</sequence>
<proteinExistence type="predicted"/>
<protein>
    <submittedName>
        <fullName evidence="1">Uncharacterized protein</fullName>
    </submittedName>
</protein>
<dbReference type="AlphaFoldDB" id="A0A0K2T4W7"/>